<dbReference type="STRING" id="758820.SAMN00777080_0961"/>
<keyword evidence="3" id="KW-1185">Reference proteome</keyword>
<feature type="transmembrane region" description="Helical" evidence="1">
    <location>
        <begin position="42"/>
        <end position="62"/>
    </location>
</feature>
<proteinExistence type="predicted"/>
<gene>
    <name evidence="2" type="ORF">SAMN00777080_0961</name>
</gene>
<evidence type="ECO:0000313" key="2">
    <source>
        <dbReference type="EMBL" id="SMD42411.1"/>
    </source>
</evidence>
<evidence type="ECO:0000313" key="3">
    <source>
        <dbReference type="Proteomes" id="UP000192333"/>
    </source>
</evidence>
<dbReference type="OrthoDB" id="6385003at2"/>
<dbReference type="EMBL" id="LT838813">
    <property type="protein sequence ID" value="SMD42411.1"/>
    <property type="molecule type" value="Genomic_DNA"/>
</dbReference>
<keyword evidence="1" id="KW-0472">Membrane</keyword>
<dbReference type="Proteomes" id="UP000192333">
    <property type="component" value="Chromosome I"/>
</dbReference>
<feature type="transmembrane region" description="Helical" evidence="1">
    <location>
        <begin position="12"/>
        <end position="30"/>
    </location>
</feature>
<evidence type="ECO:0008006" key="4">
    <source>
        <dbReference type="Google" id="ProtNLM"/>
    </source>
</evidence>
<accession>A0A1W2H0L3</accession>
<keyword evidence="1" id="KW-0812">Transmembrane</keyword>
<feature type="transmembrane region" description="Helical" evidence="1">
    <location>
        <begin position="95"/>
        <end position="115"/>
    </location>
</feature>
<keyword evidence="1" id="KW-1133">Transmembrane helix</keyword>
<organism evidence="2 3">
    <name type="scientific">Aquiflexum balticum DSM 16537</name>
    <dbReference type="NCBI Taxonomy" id="758820"/>
    <lineage>
        <taxon>Bacteria</taxon>
        <taxon>Pseudomonadati</taxon>
        <taxon>Bacteroidota</taxon>
        <taxon>Cytophagia</taxon>
        <taxon>Cytophagales</taxon>
        <taxon>Cyclobacteriaceae</taxon>
        <taxon>Aquiflexum</taxon>
    </lineage>
</organism>
<evidence type="ECO:0000256" key="1">
    <source>
        <dbReference type="SAM" id="Phobius"/>
    </source>
</evidence>
<dbReference type="RefSeq" id="WP_084119218.1">
    <property type="nucleotide sequence ID" value="NZ_LT838813.1"/>
</dbReference>
<dbReference type="AlphaFoldDB" id="A0A1W2H0L3"/>
<dbReference type="Pfam" id="PF10067">
    <property type="entry name" value="DUF2306"/>
    <property type="match status" value="1"/>
</dbReference>
<protein>
    <recommendedName>
        <fullName evidence="4">DUF2306 domain-containing protein</fullName>
    </recommendedName>
</protein>
<reference evidence="3" key="1">
    <citation type="submission" date="2017-04" db="EMBL/GenBank/DDBJ databases">
        <authorList>
            <person name="Varghese N."/>
            <person name="Submissions S."/>
        </authorList>
    </citation>
    <scope>NUCLEOTIDE SEQUENCE [LARGE SCALE GENOMIC DNA]</scope>
    <source>
        <strain evidence="3">DSM 16537</strain>
    </source>
</reference>
<name>A0A1W2H0L3_9BACT</name>
<dbReference type="InterPro" id="IPR018750">
    <property type="entry name" value="DUF2306_membrane"/>
</dbReference>
<feature type="transmembrane region" description="Helical" evidence="1">
    <location>
        <begin position="68"/>
        <end position="88"/>
    </location>
</feature>
<feature type="transmembrane region" description="Helical" evidence="1">
    <location>
        <begin position="127"/>
        <end position="148"/>
    </location>
</feature>
<sequence length="164" mass="18499">MYNLFNNQIGLIHFIASVLALVLGSAVLVMTKGTKIHIRTGYLYVISMVVLLATAFMLYNLFGKWGIFHYFAVVSSCTLILGMIPILVRNQIKNWAYLHFSFMYWSVIGLYGAFVSEMLTRIPKVPFYNMVGLATAGVMLVGGILFGINKAKWRRMMIAISKIK</sequence>